<evidence type="ECO:0000313" key="3">
    <source>
        <dbReference type="Proteomes" id="UP000772812"/>
    </source>
</evidence>
<organism evidence="2 3">
    <name type="scientific">Persephonella atlantica</name>
    <dbReference type="NCBI Taxonomy" id="2699429"/>
    <lineage>
        <taxon>Bacteria</taxon>
        <taxon>Pseudomonadati</taxon>
        <taxon>Aquificota</taxon>
        <taxon>Aquificia</taxon>
        <taxon>Aquificales</taxon>
        <taxon>Hydrogenothermaceae</taxon>
        <taxon>Persephonella</taxon>
    </lineage>
</organism>
<dbReference type="Proteomes" id="UP000772812">
    <property type="component" value="Unassembled WGS sequence"/>
</dbReference>
<feature type="transmembrane region" description="Helical" evidence="1">
    <location>
        <begin position="43"/>
        <end position="62"/>
    </location>
</feature>
<reference evidence="2 3" key="1">
    <citation type="journal article" date="2021" name="Syst. Appl. Microbiol.">
        <title>Persephonella atlantica sp. nov.: How to adapt to physico-chemical gradients in high temperature hydrothermal habitats.</title>
        <authorList>
            <person name="Francois D.X."/>
            <person name="Godfroy A."/>
            <person name="Mathien C."/>
            <person name="Aube J."/>
            <person name="Cathalot C."/>
            <person name="Lesongeur F."/>
            <person name="L'Haridon S."/>
            <person name="Philippon X."/>
            <person name="Roussel E.G."/>
        </authorList>
    </citation>
    <scope>NUCLEOTIDE SEQUENCE [LARGE SCALE GENOMIC DNA]</scope>
    <source>
        <strain evidence="2 3">MO1340</strain>
    </source>
</reference>
<dbReference type="EMBL" id="JAACYA010000002">
    <property type="protein sequence ID" value="MBK3332970.1"/>
    <property type="molecule type" value="Genomic_DNA"/>
</dbReference>
<evidence type="ECO:0008006" key="4">
    <source>
        <dbReference type="Google" id="ProtNLM"/>
    </source>
</evidence>
<keyword evidence="1" id="KW-0812">Transmembrane</keyword>
<name>A0ABS1GJF5_9AQUI</name>
<keyword evidence="3" id="KW-1185">Reference proteome</keyword>
<dbReference type="PROSITE" id="PS51257">
    <property type="entry name" value="PROKAR_LIPOPROTEIN"/>
    <property type="match status" value="1"/>
</dbReference>
<proteinExistence type="predicted"/>
<accession>A0ABS1GJF5</accession>
<keyword evidence="1" id="KW-1133">Transmembrane helix</keyword>
<protein>
    <recommendedName>
        <fullName evidence="4">Lipoprotein</fullName>
    </recommendedName>
</protein>
<gene>
    <name evidence="2" type="ORF">GWK41_07800</name>
</gene>
<sequence>MIKTVITIFFTALIFSCAPLIKKETCQDYYRKLIIESHKDNFYFVRGNIFIHGFYLVFYGNLKEDSSIVVRSPFGRKLFSLLYAKDRICVELPGKEKICGKDLDIYWDYLNINIPFDLKQILTGKFPISENAVFQCSKDSLTVKEKDLTILYKNYRPVNVHYRDFVLLYSYEEGKIKKITVKEKDKELFRIYIREMREL</sequence>
<keyword evidence="1" id="KW-0472">Membrane</keyword>
<comment type="caution">
    <text evidence="2">The sequence shown here is derived from an EMBL/GenBank/DDBJ whole genome shotgun (WGS) entry which is preliminary data.</text>
</comment>
<dbReference type="RefSeq" id="WP_200674370.1">
    <property type="nucleotide sequence ID" value="NZ_JAACYA010000002.1"/>
</dbReference>
<evidence type="ECO:0000313" key="2">
    <source>
        <dbReference type="EMBL" id="MBK3332970.1"/>
    </source>
</evidence>
<evidence type="ECO:0000256" key="1">
    <source>
        <dbReference type="SAM" id="Phobius"/>
    </source>
</evidence>